<sequence>MEPLNRFGNSRPRHQSNPTPIFEHSSYTCTLSDAALQNPNTEYQPHEPPVRMEPPDCIFQPLSQPPQPHCCQNAVDEERCIGEVITHTHSPNLDECLDSYVCGYAHELRDQDEDNSSSSSFAAPIGYSCEVTRDFDYYSKRRTVEEEHCENLASMLLMDSKSEIEVEDVCGDDTSNSDATGVSISSIALLGEKHGVEEDRAVSPADHQVSAPKEIYWSCNSDVNNILSTAPLPAAALLSDVDGDFKSFKRPPAATASKHPPATASNYGCTHGTVSQLPPAALTLPPATSPILPAATGNSSRRCKPTPPKLPARWTAALHRQAPTCLATATPATLSVWLVSAESRPFNSTAARCGCRDLKGEDRFFSFEVGFIWDD</sequence>
<evidence type="ECO:0000256" key="1">
    <source>
        <dbReference type="SAM" id="MobiDB-lite"/>
    </source>
</evidence>
<comment type="caution">
    <text evidence="2">The sequence shown here is derived from an EMBL/GenBank/DDBJ whole genome shotgun (WGS) entry which is preliminary data.</text>
</comment>
<reference evidence="2" key="2">
    <citation type="submission" date="2020-08" db="EMBL/GenBank/DDBJ databases">
        <title>Plant Genome Project.</title>
        <authorList>
            <person name="Zhang R.-G."/>
        </authorList>
    </citation>
    <scope>NUCLEOTIDE SEQUENCE</scope>
    <source>
        <strain evidence="2">Huo1</strain>
        <tissue evidence="2">Leaf</tissue>
    </source>
</reference>
<dbReference type="Proteomes" id="UP000298416">
    <property type="component" value="Unassembled WGS sequence"/>
</dbReference>
<gene>
    <name evidence="2" type="ORF">SASPL_138074</name>
</gene>
<dbReference type="EMBL" id="PNBA02000014">
    <property type="protein sequence ID" value="KAG6401225.1"/>
    <property type="molecule type" value="Genomic_DNA"/>
</dbReference>
<evidence type="ECO:0000313" key="3">
    <source>
        <dbReference type="Proteomes" id="UP000298416"/>
    </source>
</evidence>
<protein>
    <submittedName>
        <fullName evidence="2">Uncharacterized protein</fullName>
    </submittedName>
</protein>
<keyword evidence="3" id="KW-1185">Reference proteome</keyword>
<dbReference type="AlphaFoldDB" id="A0A8X8WVM6"/>
<reference evidence="2" key="1">
    <citation type="submission" date="2018-01" db="EMBL/GenBank/DDBJ databases">
        <authorList>
            <person name="Mao J.F."/>
        </authorList>
    </citation>
    <scope>NUCLEOTIDE SEQUENCE</scope>
    <source>
        <strain evidence="2">Huo1</strain>
        <tissue evidence="2">Leaf</tissue>
    </source>
</reference>
<feature type="region of interest" description="Disordered" evidence="1">
    <location>
        <begin position="1"/>
        <end position="23"/>
    </location>
</feature>
<accession>A0A8X8WVM6</accession>
<evidence type="ECO:0000313" key="2">
    <source>
        <dbReference type="EMBL" id="KAG6401225.1"/>
    </source>
</evidence>
<proteinExistence type="predicted"/>
<organism evidence="2">
    <name type="scientific">Salvia splendens</name>
    <name type="common">Scarlet sage</name>
    <dbReference type="NCBI Taxonomy" id="180675"/>
    <lineage>
        <taxon>Eukaryota</taxon>
        <taxon>Viridiplantae</taxon>
        <taxon>Streptophyta</taxon>
        <taxon>Embryophyta</taxon>
        <taxon>Tracheophyta</taxon>
        <taxon>Spermatophyta</taxon>
        <taxon>Magnoliopsida</taxon>
        <taxon>eudicotyledons</taxon>
        <taxon>Gunneridae</taxon>
        <taxon>Pentapetalae</taxon>
        <taxon>asterids</taxon>
        <taxon>lamiids</taxon>
        <taxon>Lamiales</taxon>
        <taxon>Lamiaceae</taxon>
        <taxon>Nepetoideae</taxon>
        <taxon>Mentheae</taxon>
        <taxon>Salviinae</taxon>
        <taxon>Salvia</taxon>
        <taxon>Salvia subgen. Calosphace</taxon>
        <taxon>core Calosphace</taxon>
    </lineage>
</organism>
<name>A0A8X8WVM6_SALSN</name>